<keyword evidence="3" id="KW-1185">Reference proteome</keyword>
<comment type="caution">
    <text evidence="2">The sequence shown here is derived from an EMBL/GenBank/DDBJ whole genome shotgun (WGS) entry which is preliminary data.</text>
</comment>
<dbReference type="Proteomes" id="UP001242811">
    <property type="component" value="Unassembled WGS sequence"/>
</dbReference>
<sequence>MQDISFLSGGFTGNFVGIAAHDMQQFQGSYADFSHFLYHGKDHLSS</sequence>
<evidence type="ECO:0000259" key="1">
    <source>
        <dbReference type="Pfam" id="PF17851"/>
    </source>
</evidence>
<evidence type="ECO:0000313" key="2">
    <source>
        <dbReference type="EMBL" id="MDQ0493026.1"/>
    </source>
</evidence>
<name>A0ABU0KUB3_9BACL</name>
<dbReference type="Pfam" id="PF17851">
    <property type="entry name" value="GH43_C2"/>
    <property type="match status" value="1"/>
</dbReference>
<protein>
    <submittedName>
        <fullName evidence="2">Beta-xylosidase</fullName>
    </submittedName>
</protein>
<accession>A0ABU0KUB3</accession>
<dbReference type="InterPro" id="IPR041542">
    <property type="entry name" value="GH43_C2"/>
</dbReference>
<proteinExistence type="predicted"/>
<gene>
    <name evidence="2" type="ORF">QOZ95_001182</name>
</gene>
<feature type="domain" description="Beta-xylosidase C-terminal Concanavalin A-like" evidence="1">
    <location>
        <begin position="8"/>
        <end position="38"/>
    </location>
</feature>
<dbReference type="Gene3D" id="2.60.120.200">
    <property type="match status" value="1"/>
</dbReference>
<dbReference type="SUPFAM" id="SSF49899">
    <property type="entry name" value="Concanavalin A-like lectins/glucanases"/>
    <property type="match status" value="1"/>
</dbReference>
<reference evidence="2 3" key="1">
    <citation type="submission" date="2023-07" db="EMBL/GenBank/DDBJ databases">
        <title>Genomic Encyclopedia of Type Strains, Phase IV (KMG-IV): sequencing the most valuable type-strain genomes for metagenomic binning, comparative biology and taxonomic classification.</title>
        <authorList>
            <person name="Goeker M."/>
        </authorList>
    </citation>
    <scope>NUCLEOTIDE SEQUENCE [LARGE SCALE GENOMIC DNA]</scope>
    <source>
        <strain evidence="2 3">DSM 14914</strain>
    </source>
</reference>
<evidence type="ECO:0000313" key="3">
    <source>
        <dbReference type="Proteomes" id="UP001242811"/>
    </source>
</evidence>
<dbReference type="EMBL" id="JAUSWA010000005">
    <property type="protein sequence ID" value="MDQ0493026.1"/>
    <property type="molecule type" value="Genomic_DNA"/>
</dbReference>
<dbReference type="InterPro" id="IPR013320">
    <property type="entry name" value="ConA-like_dom_sf"/>
</dbReference>
<organism evidence="2 3">
    <name type="scientific">Paenibacillus brasilensis</name>
    <dbReference type="NCBI Taxonomy" id="128574"/>
    <lineage>
        <taxon>Bacteria</taxon>
        <taxon>Bacillati</taxon>
        <taxon>Bacillota</taxon>
        <taxon>Bacilli</taxon>
        <taxon>Bacillales</taxon>
        <taxon>Paenibacillaceae</taxon>
        <taxon>Paenibacillus</taxon>
    </lineage>
</organism>